<proteinExistence type="predicted"/>
<dbReference type="Gene3D" id="3.40.50.1100">
    <property type="match status" value="1"/>
</dbReference>
<comment type="caution">
    <text evidence="4">The sequence shown here is derived from an EMBL/GenBank/DDBJ whole genome shotgun (WGS) entry which is preliminary data.</text>
</comment>
<evidence type="ECO:0000256" key="1">
    <source>
        <dbReference type="ARBA" id="ARBA00001933"/>
    </source>
</evidence>
<evidence type="ECO:0000313" key="5">
    <source>
        <dbReference type="Proteomes" id="UP001631993"/>
    </source>
</evidence>
<dbReference type="RefSeq" id="WP_409098225.1">
    <property type="nucleotide sequence ID" value="NZ_JBJVNE010000698.1"/>
</dbReference>
<dbReference type="InterPro" id="IPR036052">
    <property type="entry name" value="TrpB-like_PALP_sf"/>
</dbReference>
<reference evidence="4 5" key="1">
    <citation type="submission" date="2024-12" db="EMBL/GenBank/DDBJ databases">
        <title>Forecasting of Potato common scab and diversities of Pathogenic streptomyces spp. in china.</title>
        <authorList>
            <person name="Handique U."/>
            <person name="Wu J."/>
        </authorList>
    </citation>
    <scope>NUCLEOTIDE SEQUENCE [LARGE SCALE GENOMIC DNA]</scope>
    <source>
        <strain evidence="4 5">ZRIMU1585</strain>
    </source>
</reference>
<accession>A0ABW9J253</accession>
<dbReference type="SUPFAM" id="SSF53686">
    <property type="entry name" value="Tryptophan synthase beta subunit-like PLP-dependent enzymes"/>
    <property type="match status" value="1"/>
</dbReference>
<evidence type="ECO:0000259" key="3">
    <source>
        <dbReference type="Pfam" id="PF00291"/>
    </source>
</evidence>
<feature type="domain" description="Tryptophan synthase beta chain-like PALP" evidence="3">
    <location>
        <begin position="9"/>
        <end position="79"/>
    </location>
</feature>
<protein>
    <submittedName>
        <fullName evidence="4">Pyridoxal-phosphate dependent enzyme</fullName>
    </submittedName>
</protein>
<gene>
    <name evidence="4" type="ORF">ACKI1S_49560</name>
</gene>
<evidence type="ECO:0000256" key="2">
    <source>
        <dbReference type="ARBA" id="ARBA00022898"/>
    </source>
</evidence>
<name>A0ABW9J253_STRGJ</name>
<organism evidence="4 5">
    <name type="scientific">Streptomyces galilaeus</name>
    <dbReference type="NCBI Taxonomy" id="33899"/>
    <lineage>
        <taxon>Bacteria</taxon>
        <taxon>Bacillati</taxon>
        <taxon>Actinomycetota</taxon>
        <taxon>Actinomycetes</taxon>
        <taxon>Kitasatosporales</taxon>
        <taxon>Streptomycetaceae</taxon>
        <taxon>Streptomyces</taxon>
    </lineage>
</organism>
<feature type="non-terminal residue" evidence="4">
    <location>
        <position position="80"/>
    </location>
</feature>
<comment type="cofactor">
    <cofactor evidence="1">
        <name>pyridoxal 5'-phosphate</name>
        <dbReference type="ChEBI" id="CHEBI:597326"/>
    </cofactor>
</comment>
<keyword evidence="5" id="KW-1185">Reference proteome</keyword>
<evidence type="ECO:0000313" key="4">
    <source>
        <dbReference type="EMBL" id="MFM9653985.1"/>
    </source>
</evidence>
<dbReference type="Proteomes" id="UP001631993">
    <property type="component" value="Unassembled WGS sequence"/>
</dbReference>
<keyword evidence="2" id="KW-0663">Pyridoxal phosphate</keyword>
<sequence length="80" mass="8530">IATSNGALQGTVQALHVLRKTRGDAVTVPVDDLRRWVLTLAAKEGLWPEASSAAAFAAIERLRAQGTIKPHERCVALLTA</sequence>
<feature type="non-terminal residue" evidence="4">
    <location>
        <position position="1"/>
    </location>
</feature>
<dbReference type="InterPro" id="IPR001926">
    <property type="entry name" value="TrpB-like_PALP"/>
</dbReference>
<dbReference type="Pfam" id="PF00291">
    <property type="entry name" value="PALP"/>
    <property type="match status" value="1"/>
</dbReference>
<dbReference type="EMBL" id="JBJVNE010000698">
    <property type="protein sequence ID" value="MFM9653985.1"/>
    <property type="molecule type" value="Genomic_DNA"/>
</dbReference>